<feature type="region of interest" description="Disordered" evidence="1">
    <location>
        <begin position="170"/>
        <end position="201"/>
    </location>
</feature>
<dbReference type="Proteomes" id="UP000535838">
    <property type="component" value="Unassembled WGS sequence"/>
</dbReference>
<dbReference type="RefSeq" id="WP_185122241.1">
    <property type="nucleotide sequence ID" value="NZ_JACJVQ010000019.1"/>
</dbReference>
<dbReference type="AlphaFoldDB" id="A0A841SXU0"/>
<evidence type="ECO:0000313" key="2">
    <source>
        <dbReference type="EMBL" id="MBB6637053.1"/>
    </source>
</evidence>
<dbReference type="SUPFAM" id="SSF160387">
    <property type="entry name" value="NosL/MerB-like"/>
    <property type="match status" value="1"/>
</dbReference>
<evidence type="ECO:0000313" key="3">
    <source>
        <dbReference type="Proteomes" id="UP000535838"/>
    </source>
</evidence>
<organism evidence="2 3">
    <name type="scientific">Cohnella thailandensis</name>
    <dbReference type="NCBI Taxonomy" id="557557"/>
    <lineage>
        <taxon>Bacteria</taxon>
        <taxon>Bacillati</taxon>
        <taxon>Bacillota</taxon>
        <taxon>Bacilli</taxon>
        <taxon>Bacillales</taxon>
        <taxon>Paenibacillaceae</taxon>
        <taxon>Cohnella</taxon>
    </lineage>
</organism>
<evidence type="ECO:0000256" key="1">
    <source>
        <dbReference type="SAM" id="MobiDB-lite"/>
    </source>
</evidence>
<dbReference type="PANTHER" id="PTHR41247:SF1">
    <property type="entry name" value="HTH-TYPE TRANSCRIPTIONAL REPRESSOR YCNK"/>
    <property type="match status" value="1"/>
</dbReference>
<dbReference type="InterPro" id="IPR008719">
    <property type="entry name" value="N2O_reductase_NosL"/>
</dbReference>
<name>A0A841SXU0_9BACL</name>
<dbReference type="EMBL" id="JACJVQ010000019">
    <property type="protein sequence ID" value="MBB6637053.1"/>
    <property type="molecule type" value="Genomic_DNA"/>
</dbReference>
<proteinExistence type="predicted"/>
<dbReference type="PROSITE" id="PS51257">
    <property type="entry name" value="PROKAR_LIPOPROTEIN"/>
    <property type="match status" value="1"/>
</dbReference>
<reference evidence="2 3" key="1">
    <citation type="submission" date="2020-08" db="EMBL/GenBank/DDBJ databases">
        <title>Cohnella phylogeny.</title>
        <authorList>
            <person name="Dunlap C."/>
        </authorList>
    </citation>
    <scope>NUCLEOTIDE SEQUENCE [LARGE SCALE GENOMIC DNA]</scope>
    <source>
        <strain evidence="2 3">DSM 25241</strain>
    </source>
</reference>
<dbReference type="Pfam" id="PF05573">
    <property type="entry name" value="NosL"/>
    <property type="match status" value="1"/>
</dbReference>
<keyword evidence="3" id="KW-1185">Reference proteome</keyword>
<accession>A0A841SXU0</accession>
<feature type="compositionally biased region" description="Basic and acidic residues" evidence="1">
    <location>
        <begin position="170"/>
        <end position="190"/>
    </location>
</feature>
<comment type="caution">
    <text evidence="2">The sequence shown here is derived from an EMBL/GenBank/DDBJ whole genome shotgun (WGS) entry which is preliminary data.</text>
</comment>
<protein>
    <submittedName>
        <fullName evidence="2">Nitrous oxide reductase accessory protein NosL</fullName>
    </submittedName>
</protein>
<gene>
    <name evidence="2" type="ORF">H7B67_23240</name>
</gene>
<sequence length="201" mass="22636">MRKTSLLMLAVVIGLTLLSGCGKSTYEPVAIDETVDKCPICNMAVADDQFATEIILKNKKALKFDDLGDLHVWKDQNGTDEIGEQFVRDYNTKEWVKLSDATYVYDKSIRTPMAFNVISFKEKKDAETFVAQEGVGQILTAKELENHAWEMNEDMMKSMMSEHAGEMMDMENSHDDAEGRDAENSAEHSPEGMMDMNSESK</sequence>
<dbReference type="Gene3D" id="3.30.70.2050">
    <property type="match status" value="1"/>
</dbReference>
<dbReference type="PANTHER" id="PTHR41247">
    <property type="entry name" value="HTH-TYPE TRANSCRIPTIONAL REPRESSOR YCNK"/>
    <property type="match status" value="1"/>
</dbReference>